<feature type="signal peptide" evidence="1">
    <location>
        <begin position="1"/>
        <end position="20"/>
    </location>
</feature>
<accession>A0A0P1MFQ0</accession>
<dbReference type="AlphaFoldDB" id="A0A0P1MTA7"/>
<accession>A0A0S4N3Z4</accession>
<dbReference type="InterPro" id="IPR011250">
    <property type="entry name" value="OMP/PagP_B-barrel"/>
</dbReference>
<accession>A0A0P1MK02</accession>
<evidence type="ECO:0000313" key="5">
    <source>
        <dbReference type="Proteomes" id="UP000182200"/>
    </source>
</evidence>
<gene>
    <name evidence="3" type="ORF">JGI4_01369</name>
    <name evidence="2" type="ORF">JGI8_01880</name>
</gene>
<reference evidence="3 4" key="1">
    <citation type="submission" date="2015-11" db="EMBL/GenBank/DDBJ databases">
        <authorList>
            <person name="Zhang Y."/>
            <person name="Guo Z."/>
        </authorList>
    </citation>
    <scope>NUCLEOTIDE SEQUENCE [LARGE SCALE GENOMIC DNA]</scope>
    <source>
        <strain evidence="3">JGI-4</strain>
    </source>
</reference>
<reference evidence="2 5" key="2">
    <citation type="submission" date="2015-11" db="EMBL/GenBank/DDBJ databases">
        <authorList>
            <person name="Varghese N."/>
        </authorList>
    </citation>
    <scope>NUCLEOTIDE SEQUENCE [LARGE SCALE GENOMIC DNA]</scope>
    <source>
        <strain evidence="2 5">JGI-8</strain>
    </source>
</reference>
<feature type="chain" id="PRO_5030013176" description="Outer membrane protein beta-barrel domain-containing protein" evidence="1">
    <location>
        <begin position="21"/>
        <end position="207"/>
    </location>
</feature>
<organism evidence="3 4">
    <name type="scientific">Candidatus Kryptonium thompsonii</name>
    <dbReference type="NCBI Taxonomy" id="1633631"/>
    <lineage>
        <taxon>Bacteria</taxon>
        <taxon>Pseudomonadati</taxon>
        <taxon>Candidatus Kryptoniota</taxon>
        <taxon>Candidatus Kryptonium</taxon>
    </lineage>
</organism>
<keyword evidence="5" id="KW-1185">Reference proteome</keyword>
<evidence type="ECO:0000256" key="1">
    <source>
        <dbReference type="SAM" id="SignalP"/>
    </source>
</evidence>
<sequence>MKKIFIIIALTLISLDYSHAQLTVAGEGIYIIPVGGFSGWFDKHYSGTIYLGQVRGRSSFLFGGIEFYKFYKENKDKLYYKDLNLELKIYGVGAEYRHSLIDFYFVNLYGVLGTGLYRWFGLRGEYSIKDSVGNVIDYVAERRYQDWGAGFWGGGGVEFKIIKNLSLNLNARYKIIVGEMWQTLILRLEQTSGFQWLGIQTGLQVKF</sequence>
<accession>A0A0P1P534</accession>
<dbReference type="EMBL" id="FAOP01000005">
    <property type="protein sequence ID" value="CUU05868.1"/>
    <property type="molecule type" value="Genomic_DNA"/>
</dbReference>
<protein>
    <recommendedName>
        <fullName evidence="6">Outer membrane protein beta-barrel domain-containing protein</fullName>
    </recommendedName>
</protein>
<name>A0A0P1MTA7_9BACT</name>
<dbReference type="RefSeq" id="WP_075427854.1">
    <property type="nucleotide sequence ID" value="NZ_CZVI01000039.1"/>
</dbReference>
<dbReference type="Proteomes" id="UP000182200">
    <property type="component" value="Unassembled WGS sequence"/>
</dbReference>
<evidence type="ECO:0000313" key="4">
    <source>
        <dbReference type="Proteomes" id="UP000182011"/>
    </source>
</evidence>
<dbReference type="STRING" id="1633631.GCA_001442925_01364"/>
<keyword evidence="1" id="KW-0732">Signal</keyword>
<evidence type="ECO:0008006" key="6">
    <source>
        <dbReference type="Google" id="ProtNLM"/>
    </source>
</evidence>
<accession>A0A0P1MTA7</accession>
<evidence type="ECO:0000313" key="3">
    <source>
        <dbReference type="EMBL" id="CUU05868.1"/>
    </source>
</evidence>
<dbReference type="SUPFAM" id="SSF56925">
    <property type="entry name" value="OMPA-like"/>
    <property type="match status" value="1"/>
</dbReference>
<evidence type="ECO:0000313" key="2">
    <source>
        <dbReference type="EMBL" id="CUS93824.1"/>
    </source>
</evidence>
<proteinExistence type="predicted"/>
<accession>A0A0P1LUZ6</accession>
<dbReference type="EMBL" id="CZVI01000039">
    <property type="protein sequence ID" value="CUS93824.1"/>
    <property type="molecule type" value="Genomic_DNA"/>
</dbReference>
<dbReference type="Proteomes" id="UP000182011">
    <property type="component" value="Unassembled WGS sequence"/>
</dbReference>